<dbReference type="InterPro" id="IPR013083">
    <property type="entry name" value="Znf_RING/FYVE/PHD"/>
</dbReference>
<reference evidence="9" key="1">
    <citation type="submission" date="2025-08" db="UniProtKB">
        <authorList>
            <consortium name="RefSeq"/>
        </authorList>
    </citation>
    <scope>IDENTIFICATION</scope>
    <source>
        <strain evidence="9">OHB3-1</strain>
    </source>
</reference>
<feature type="compositionally biased region" description="Polar residues" evidence="6">
    <location>
        <begin position="820"/>
        <end position="842"/>
    </location>
</feature>
<dbReference type="Pfam" id="PF24659">
    <property type="entry name" value="DUF7648"/>
    <property type="match status" value="1"/>
</dbReference>
<evidence type="ECO:0000256" key="2">
    <source>
        <dbReference type="ARBA" id="ARBA00022723"/>
    </source>
</evidence>
<dbReference type="InterPro" id="IPR011011">
    <property type="entry name" value="Znf_FYVE_PHD"/>
</dbReference>
<comment type="subcellular location">
    <subcellularLocation>
        <location evidence="1">Nucleus</location>
    </subcellularLocation>
</comment>
<feature type="compositionally biased region" description="Basic and acidic residues" evidence="6">
    <location>
        <begin position="651"/>
        <end position="668"/>
    </location>
</feature>
<evidence type="ECO:0000313" key="9">
    <source>
        <dbReference type="RefSeq" id="XP_022156004.1"/>
    </source>
</evidence>
<keyword evidence="2" id="KW-0479">Metal-binding</keyword>
<accession>A0A6J1DRZ6</accession>
<feature type="compositionally biased region" description="Basic and acidic residues" evidence="6">
    <location>
        <begin position="315"/>
        <end position="352"/>
    </location>
</feature>
<dbReference type="InterPro" id="IPR019786">
    <property type="entry name" value="Zinc_finger_PHD-type_CS"/>
</dbReference>
<feature type="compositionally biased region" description="Basic and acidic residues" evidence="6">
    <location>
        <begin position="843"/>
        <end position="889"/>
    </location>
</feature>
<evidence type="ECO:0000256" key="3">
    <source>
        <dbReference type="ARBA" id="ARBA00022771"/>
    </source>
</evidence>
<feature type="compositionally biased region" description="Polar residues" evidence="6">
    <location>
        <begin position="680"/>
        <end position="691"/>
    </location>
</feature>
<keyword evidence="5" id="KW-0539">Nucleus</keyword>
<feature type="compositionally biased region" description="Basic and acidic residues" evidence="6">
    <location>
        <begin position="1051"/>
        <end position="1074"/>
    </location>
</feature>
<feature type="compositionally biased region" description="Basic and acidic residues" evidence="6">
    <location>
        <begin position="1132"/>
        <end position="1143"/>
    </location>
</feature>
<evidence type="ECO:0000256" key="4">
    <source>
        <dbReference type="ARBA" id="ARBA00022833"/>
    </source>
</evidence>
<feature type="region of interest" description="Disordered" evidence="6">
    <location>
        <begin position="315"/>
        <end position="355"/>
    </location>
</feature>
<dbReference type="OrthoDB" id="79252at2759"/>
<dbReference type="InterPro" id="IPR056065">
    <property type="entry name" value="DUF7648"/>
</dbReference>
<dbReference type="InterPro" id="IPR001965">
    <property type="entry name" value="Znf_PHD"/>
</dbReference>
<dbReference type="AlphaFoldDB" id="A0A6J1DRZ6"/>
<organism evidence="8 9">
    <name type="scientific">Momordica charantia</name>
    <name type="common">Bitter gourd</name>
    <name type="synonym">Balsam pear</name>
    <dbReference type="NCBI Taxonomy" id="3673"/>
    <lineage>
        <taxon>Eukaryota</taxon>
        <taxon>Viridiplantae</taxon>
        <taxon>Streptophyta</taxon>
        <taxon>Embryophyta</taxon>
        <taxon>Tracheophyta</taxon>
        <taxon>Spermatophyta</taxon>
        <taxon>Magnoliopsida</taxon>
        <taxon>eudicotyledons</taxon>
        <taxon>Gunneridae</taxon>
        <taxon>Pentapetalae</taxon>
        <taxon>rosids</taxon>
        <taxon>fabids</taxon>
        <taxon>Cucurbitales</taxon>
        <taxon>Cucurbitaceae</taxon>
        <taxon>Momordiceae</taxon>
        <taxon>Momordica</taxon>
    </lineage>
</organism>
<gene>
    <name evidence="9" type="primary">LOC111022980</name>
</gene>
<dbReference type="RefSeq" id="XP_022156004.1">
    <property type="nucleotide sequence ID" value="XM_022300312.1"/>
</dbReference>
<feature type="compositionally biased region" description="Low complexity" evidence="6">
    <location>
        <begin position="1110"/>
        <end position="1119"/>
    </location>
</feature>
<dbReference type="Proteomes" id="UP000504603">
    <property type="component" value="Unplaced"/>
</dbReference>
<evidence type="ECO:0000313" key="8">
    <source>
        <dbReference type="Proteomes" id="UP000504603"/>
    </source>
</evidence>
<dbReference type="GO" id="GO:0005634">
    <property type="term" value="C:nucleus"/>
    <property type="evidence" value="ECO:0007669"/>
    <property type="project" value="UniProtKB-SubCell"/>
</dbReference>
<keyword evidence="4" id="KW-0862">Zinc</keyword>
<keyword evidence="3" id="KW-0863">Zinc-finger</keyword>
<feature type="compositionally biased region" description="Basic residues" evidence="6">
    <location>
        <begin position="1075"/>
        <end position="1085"/>
    </location>
</feature>
<dbReference type="SMART" id="SM00249">
    <property type="entry name" value="PHD"/>
    <property type="match status" value="1"/>
</dbReference>
<evidence type="ECO:0000256" key="5">
    <source>
        <dbReference type="ARBA" id="ARBA00023242"/>
    </source>
</evidence>
<dbReference type="KEGG" id="mcha:111022980"/>
<dbReference type="Gene3D" id="3.30.40.10">
    <property type="entry name" value="Zinc/RING finger domain, C3HC4 (zinc finger)"/>
    <property type="match status" value="1"/>
</dbReference>
<feature type="compositionally biased region" description="Polar residues" evidence="6">
    <location>
        <begin position="915"/>
        <end position="948"/>
    </location>
</feature>
<sequence>MKGQSNRLQSMDPPDDWVNGSWTVDCICGVNFDDGEEMVNCDECGVWVHTRCSRYVKGDDIFVCDKCKGKNERNDCEETEVAQLLVELPTKTMSMESTYVCNGPPQRPFRLWTDIPIEERVHVHGIPGGDPALFTELSSLLTPKLWNCTGYVPKKFSFQYREFPCWDEDQSNTVDNEKNENPADKGAGVLFSLSKDNVLATPVAALIGMRSKVGDDRNEFLNEKQGASEDLNRCAENGVRERSFLRPLILHSGKCKKEDYLVSKDQSGKMKSTPSDKVTNIKKRIDHASKIVFTSMNDEKQSTFYQDRDLKYFKADSENPRNKNSREMVVRESSSDAHDVANKNHENPKHSSELSPDIFSSAISKNNSVNAVQPKEENGVQVALAVENSTKIEGDAPSLFAKKDVGNVMKQGGGKALENSDEGVAGFSRNVVKPSFEAITLTGHEIKDDQIQDVNCGNSIDSLHTDVKLKMDKQHDVSGGALNFQSSSHVDAVELQKCNDRMAGSFKVISGAECSSQLGGHVAEEHNRSSEAASNYRLEKADELCSNPCEFKQEWDWPEGSTAMHINSLKPQNGSEFAAEKPSKSGGMVLHHHVLPDQHKTVVCAGKSSPASSNVIVSKASISNDLTPTDPENLEGTAAKHEAVSGSCGGSRKECSSKDVDRDEERDKLTRRRVKEHPNECSNAATNSSYSVRDLQDPVSKKTALHIKDSVVLSTVKTSLVHNVPDSSGDSESIESHLNHKGLNAQNKISGSSLPQRGDKPNQTNFHPPSKVNQRHATTMYPPTTTNPAAALSDEELAFLLHQELNSSPRVPRVPRLRHTGSSPQLGSPNATSMLIKRTSSSRGRDHASASRMKNKDTSRDAFRSSREPDDEVKRTDEVLSSPDQRRQETSNSADASKREENGSPTRLNALKKNVFSTYATNTASSGPSSSMEANDHNNSSIRNSPRNTSDDDTGMVGEGPVHHTLPGLINEIMSKGRRMTYEELCNAVLPHWHNLRKHNGERYAYSSHSQAVLDCLRNRHEWARLVDRGPKTNSSRKRRKFDVEESEDSEYGKGRTVKVIEGKGLESQKEEFPKRKRNTRKRRLSLQGKGIKDIRKRRKADMFTDDDVGLLSDSSDGSMFSEDELQDVDECPQRREASGSDE</sequence>
<feature type="region of interest" description="Disordered" evidence="6">
    <location>
        <begin position="810"/>
        <end position="965"/>
    </location>
</feature>
<evidence type="ECO:0000256" key="1">
    <source>
        <dbReference type="ARBA" id="ARBA00004123"/>
    </source>
</evidence>
<feature type="region of interest" description="Disordered" evidence="6">
    <location>
        <begin position="1028"/>
        <end position="1143"/>
    </location>
</feature>
<name>A0A6J1DRZ6_MOMCH</name>
<dbReference type="PANTHER" id="PTHR14571:SF9">
    <property type="entry name" value="HISTONE-LYSINE N-METHYLTRANSFERASE SET-26-RELATED"/>
    <property type="match status" value="1"/>
</dbReference>
<proteinExistence type="predicted"/>
<feature type="compositionally biased region" description="Acidic residues" evidence="6">
    <location>
        <begin position="1122"/>
        <end position="1131"/>
    </location>
</feature>
<protein>
    <submittedName>
        <fullName evidence="9">Uncharacterized protein LOC111022980 isoform X1</fullName>
    </submittedName>
</protein>
<dbReference type="PANTHER" id="PTHR14571">
    <property type="entry name" value="HISTONE-LYSINE N-METHYLTRANSFERASE SET-26-RELATED"/>
    <property type="match status" value="1"/>
</dbReference>
<feature type="domain" description="Zinc finger PHD-type" evidence="7">
    <location>
        <begin position="25"/>
        <end position="68"/>
    </location>
</feature>
<evidence type="ECO:0000256" key="6">
    <source>
        <dbReference type="SAM" id="MobiDB-lite"/>
    </source>
</evidence>
<feature type="region of interest" description="Disordered" evidence="6">
    <location>
        <begin position="623"/>
        <end position="694"/>
    </location>
</feature>
<dbReference type="SUPFAM" id="SSF57903">
    <property type="entry name" value="FYVE/PHD zinc finger"/>
    <property type="match status" value="1"/>
</dbReference>
<dbReference type="PROSITE" id="PS01359">
    <property type="entry name" value="ZF_PHD_1"/>
    <property type="match status" value="1"/>
</dbReference>
<evidence type="ECO:0000259" key="7">
    <source>
        <dbReference type="SMART" id="SM00249"/>
    </source>
</evidence>
<dbReference type="GO" id="GO:0008270">
    <property type="term" value="F:zinc ion binding"/>
    <property type="evidence" value="ECO:0007669"/>
    <property type="project" value="UniProtKB-KW"/>
</dbReference>
<feature type="region of interest" description="Disordered" evidence="6">
    <location>
        <begin position="745"/>
        <end position="788"/>
    </location>
</feature>
<dbReference type="GeneID" id="111022980"/>
<keyword evidence="8" id="KW-1185">Reference proteome</keyword>